<evidence type="ECO:0000313" key="2">
    <source>
        <dbReference type="EMBL" id="KAG1825553.1"/>
    </source>
</evidence>
<comment type="caution">
    <text evidence="2">The sequence shown here is derived from an EMBL/GenBank/DDBJ whole genome shotgun (WGS) entry which is preliminary data.</text>
</comment>
<dbReference type="Proteomes" id="UP000807769">
    <property type="component" value="Unassembled WGS sequence"/>
</dbReference>
<dbReference type="EMBL" id="JABBWG010000002">
    <property type="protein sequence ID" value="KAG1825553.1"/>
    <property type="molecule type" value="Genomic_DNA"/>
</dbReference>
<dbReference type="InterPro" id="IPR011320">
    <property type="entry name" value="RNase_H1_N"/>
</dbReference>
<dbReference type="AlphaFoldDB" id="A0A9P7JJA8"/>
<dbReference type="InterPro" id="IPR037056">
    <property type="entry name" value="RNase_H1_N_sf"/>
</dbReference>
<name>A0A9P7JJA8_9AGAM</name>
<feature type="domain" description="Ribonuclease H1 N-terminal" evidence="1">
    <location>
        <begin position="5"/>
        <end position="48"/>
    </location>
</feature>
<dbReference type="SUPFAM" id="SSF55658">
    <property type="entry name" value="L9 N-domain-like"/>
    <property type="match status" value="1"/>
</dbReference>
<dbReference type="InterPro" id="IPR009027">
    <property type="entry name" value="Ribosomal_bL9/RNase_H1_N"/>
</dbReference>
<dbReference type="Pfam" id="PF13604">
    <property type="entry name" value="AAA_30"/>
    <property type="match status" value="1"/>
</dbReference>
<protein>
    <recommendedName>
        <fullName evidence="1">Ribonuclease H1 N-terminal domain-containing protein</fullName>
    </recommendedName>
</protein>
<keyword evidence="3" id="KW-1185">Reference proteome</keyword>
<evidence type="ECO:0000259" key="1">
    <source>
        <dbReference type="Pfam" id="PF01693"/>
    </source>
</evidence>
<reference evidence="2" key="1">
    <citation type="journal article" date="2020" name="New Phytol.">
        <title>Comparative genomics reveals dynamic genome evolution in host specialist ectomycorrhizal fungi.</title>
        <authorList>
            <person name="Lofgren L.A."/>
            <person name="Nguyen N.H."/>
            <person name="Vilgalys R."/>
            <person name="Ruytinx J."/>
            <person name="Liao H.L."/>
            <person name="Branco S."/>
            <person name="Kuo A."/>
            <person name="LaButti K."/>
            <person name="Lipzen A."/>
            <person name="Andreopoulos W."/>
            <person name="Pangilinan J."/>
            <person name="Riley R."/>
            <person name="Hundley H."/>
            <person name="Na H."/>
            <person name="Barry K."/>
            <person name="Grigoriev I.V."/>
            <person name="Stajich J.E."/>
            <person name="Kennedy P.G."/>
        </authorList>
    </citation>
    <scope>NUCLEOTIDE SEQUENCE</scope>
    <source>
        <strain evidence="2">MN1</strain>
    </source>
</reference>
<dbReference type="GeneID" id="64636834"/>
<organism evidence="2 3">
    <name type="scientific">Suillus subaureus</name>
    <dbReference type="NCBI Taxonomy" id="48587"/>
    <lineage>
        <taxon>Eukaryota</taxon>
        <taxon>Fungi</taxon>
        <taxon>Dikarya</taxon>
        <taxon>Basidiomycota</taxon>
        <taxon>Agaricomycotina</taxon>
        <taxon>Agaricomycetes</taxon>
        <taxon>Agaricomycetidae</taxon>
        <taxon>Boletales</taxon>
        <taxon>Suillineae</taxon>
        <taxon>Suillaceae</taxon>
        <taxon>Suillus</taxon>
    </lineage>
</organism>
<accession>A0A9P7JJA8</accession>
<dbReference type="InterPro" id="IPR051055">
    <property type="entry name" value="PIF1_helicase"/>
</dbReference>
<dbReference type="Pfam" id="PF01693">
    <property type="entry name" value="Cauli_VI"/>
    <property type="match status" value="1"/>
</dbReference>
<dbReference type="PANTHER" id="PTHR47642:SF7">
    <property type="entry name" value="ATP-DEPENDENT DNA HELICASE PIF1"/>
    <property type="match status" value="1"/>
</dbReference>
<dbReference type="Gene3D" id="3.40.970.10">
    <property type="entry name" value="Ribonuclease H1, N-terminal domain"/>
    <property type="match status" value="1"/>
</dbReference>
<dbReference type="Gene3D" id="3.40.50.300">
    <property type="entry name" value="P-loop containing nucleotide triphosphate hydrolases"/>
    <property type="match status" value="1"/>
</dbReference>
<proteinExistence type="predicted"/>
<gene>
    <name evidence="2" type="ORF">BJ212DRAFT_281496</name>
</gene>
<dbReference type="RefSeq" id="XP_041198806.1">
    <property type="nucleotide sequence ID" value="XM_041342818.1"/>
</dbReference>
<dbReference type="InterPro" id="IPR027417">
    <property type="entry name" value="P-loop_NTPase"/>
</dbReference>
<dbReference type="SUPFAM" id="SSF52540">
    <property type="entry name" value="P-loop containing nucleoside triphosphate hydrolases"/>
    <property type="match status" value="1"/>
</dbReference>
<dbReference type="PANTHER" id="PTHR47642">
    <property type="entry name" value="ATP-DEPENDENT DNA HELICASE"/>
    <property type="match status" value="1"/>
</dbReference>
<evidence type="ECO:0000313" key="3">
    <source>
        <dbReference type="Proteomes" id="UP000807769"/>
    </source>
</evidence>
<sequence length="241" mass="26570">MPAQFYAVRIGREGPKMYSNFYDFRATTLGLSGASGKGFDTLEEATAWLTLTDVPTSGVSVTQTTTSTTVTWDVRSEIHHSALTSTSTTVSFESARRYPEPQPGCHWVEYESPLNTPQTIPNSDRLTPPPPYIPLQEAELPPPLPPPPEIELSEEQQRVLRLVESGKNIFFTGPAGTGKSVLLRAIIKLLQYKFGIGLGKETVEVLVGALSSKTVKRWMDTRALVIDEISMLDGRLFDKLS</sequence>
<dbReference type="OrthoDB" id="432234at2759"/>